<accession>A0A0D3KY92</accession>
<dbReference type="RefSeq" id="XP_005793156.1">
    <property type="nucleotide sequence ID" value="XM_005793099.1"/>
</dbReference>
<dbReference type="KEGG" id="ehx:EMIHUDRAFT_439581"/>
<evidence type="ECO:0000313" key="1">
    <source>
        <dbReference type="EnsemblProtists" id="EOD40727"/>
    </source>
</evidence>
<dbReference type="HOGENOM" id="CLU_995461_0_0_1"/>
<dbReference type="AlphaFoldDB" id="A0A0D3KY92"/>
<dbReference type="GeneID" id="17285998"/>
<organism evidence="1 2">
    <name type="scientific">Emiliania huxleyi (strain CCMP1516)</name>
    <dbReference type="NCBI Taxonomy" id="280463"/>
    <lineage>
        <taxon>Eukaryota</taxon>
        <taxon>Haptista</taxon>
        <taxon>Haptophyta</taxon>
        <taxon>Prymnesiophyceae</taxon>
        <taxon>Isochrysidales</taxon>
        <taxon>Noelaerhabdaceae</taxon>
        <taxon>Emiliania</taxon>
    </lineage>
</organism>
<reference evidence="2" key="1">
    <citation type="journal article" date="2013" name="Nature">
        <title>Pan genome of the phytoplankton Emiliania underpins its global distribution.</title>
        <authorList>
            <person name="Read B.A."/>
            <person name="Kegel J."/>
            <person name="Klute M.J."/>
            <person name="Kuo A."/>
            <person name="Lefebvre S.C."/>
            <person name="Maumus F."/>
            <person name="Mayer C."/>
            <person name="Miller J."/>
            <person name="Monier A."/>
            <person name="Salamov A."/>
            <person name="Young J."/>
            <person name="Aguilar M."/>
            <person name="Claverie J.M."/>
            <person name="Frickenhaus S."/>
            <person name="Gonzalez K."/>
            <person name="Herman E.K."/>
            <person name="Lin Y.C."/>
            <person name="Napier J."/>
            <person name="Ogata H."/>
            <person name="Sarno A.F."/>
            <person name="Shmutz J."/>
            <person name="Schroeder D."/>
            <person name="de Vargas C."/>
            <person name="Verret F."/>
            <person name="von Dassow P."/>
            <person name="Valentin K."/>
            <person name="Van de Peer Y."/>
            <person name="Wheeler G."/>
            <person name="Dacks J.B."/>
            <person name="Delwiche C.F."/>
            <person name="Dyhrman S.T."/>
            <person name="Glockner G."/>
            <person name="John U."/>
            <person name="Richards T."/>
            <person name="Worden A.Z."/>
            <person name="Zhang X."/>
            <person name="Grigoriev I.V."/>
            <person name="Allen A.E."/>
            <person name="Bidle K."/>
            <person name="Borodovsky M."/>
            <person name="Bowler C."/>
            <person name="Brownlee C."/>
            <person name="Cock J.M."/>
            <person name="Elias M."/>
            <person name="Gladyshev V.N."/>
            <person name="Groth M."/>
            <person name="Guda C."/>
            <person name="Hadaegh A."/>
            <person name="Iglesias-Rodriguez M.D."/>
            <person name="Jenkins J."/>
            <person name="Jones B.M."/>
            <person name="Lawson T."/>
            <person name="Leese F."/>
            <person name="Lindquist E."/>
            <person name="Lobanov A."/>
            <person name="Lomsadze A."/>
            <person name="Malik S.B."/>
            <person name="Marsh M.E."/>
            <person name="Mackinder L."/>
            <person name="Mock T."/>
            <person name="Mueller-Roeber B."/>
            <person name="Pagarete A."/>
            <person name="Parker M."/>
            <person name="Probert I."/>
            <person name="Quesneville H."/>
            <person name="Raines C."/>
            <person name="Rensing S.A."/>
            <person name="Riano-Pachon D.M."/>
            <person name="Richier S."/>
            <person name="Rokitta S."/>
            <person name="Shiraiwa Y."/>
            <person name="Soanes D.M."/>
            <person name="van der Giezen M."/>
            <person name="Wahlund T.M."/>
            <person name="Williams B."/>
            <person name="Wilson W."/>
            <person name="Wolfe G."/>
            <person name="Wurch L.L."/>
        </authorList>
    </citation>
    <scope>NUCLEOTIDE SEQUENCE</scope>
</reference>
<name>A0A0D3KY92_EMIH1</name>
<evidence type="ECO:0008006" key="3">
    <source>
        <dbReference type="Google" id="ProtNLM"/>
    </source>
</evidence>
<sequence>MAAPRTSCAQGRHPCWCGHRCIVGLTLPICSQVTSSGVSTREERAKAVASYRPRGSSAATLADDDVVKLERGRNNPGGQASFWESRVEGGRWTRSWGYLAQVTRPDGVWYKYVMDFGEDDAAARAARISHAQAVKSKLSDAKTRQRGQPYIKVDEFEAYGAGTRQDLGAWRQHELDRDAKYEEELEQAVYDQEMLDELEAMEEDESGQPKATKAKAGARVVVVYKEEEEDSGMSVDKEYSGVVVQVSSSKGMLIAFDEEGEEVWVDERLGDEWWYAPQLR</sequence>
<evidence type="ECO:0000313" key="2">
    <source>
        <dbReference type="Proteomes" id="UP000013827"/>
    </source>
</evidence>
<keyword evidence="2" id="KW-1185">Reference proteome</keyword>
<reference evidence="1" key="2">
    <citation type="submission" date="2024-10" db="UniProtKB">
        <authorList>
            <consortium name="EnsemblProtists"/>
        </authorList>
    </citation>
    <scope>IDENTIFICATION</scope>
</reference>
<protein>
    <recommendedName>
        <fullName evidence="3">AP2/ERF domain-containing protein</fullName>
    </recommendedName>
</protein>
<dbReference type="PaxDb" id="2903-EOD40727"/>
<dbReference type="EnsemblProtists" id="EOD40727">
    <property type="protein sequence ID" value="EOD40727"/>
    <property type="gene ID" value="EMIHUDRAFT_439581"/>
</dbReference>
<dbReference type="Proteomes" id="UP000013827">
    <property type="component" value="Unassembled WGS sequence"/>
</dbReference>
<proteinExistence type="predicted"/>